<organism evidence="1 2">
    <name type="scientific">Homarus americanus</name>
    <name type="common">American lobster</name>
    <dbReference type="NCBI Taxonomy" id="6706"/>
    <lineage>
        <taxon>Eukaryota</taxon>
        <taxon>Metazoa</taxon>
        <taxon>Ecdysozoa</taxon>
        <taxon>Arthropoda</taxon>
        <taxon>Crustacea</taxon>
        <taxon>Multicrustacea</taxon>
        <taxon>Malacostraca</taxon>
        <taxon>Eumalacostraca</taxon>
        <taxon>Eucarida</taxon>
        <taxon>Decapoda</taxon>
        <taxon>Pleocyemata</taxon>
        <taxon>Astacidea</taxon>
        <taxon>Nephropoidea</taxon>
        <taxon>Nephropidae</taxon>
        <taxon>Homarus</taxon>
    </lineage>
</organism>
<name>A0A8J5K3V3_HOMAM</name>
<protein>
    <submittedName>
        <fullName evidence="1">Uncharacterized protein</fullName>
    </submittedName>
</protein>
<dbReference type="Proteomes" id="UP000747542">
    <property type="component" value="Unassembled WGS sequence"/>
</dbReference>
<comment type="caution">
    <text evidence="1">The sequence shown here is derived from an EMBL/GenBank/DDBJ whole genome shotgun (WGS) entry which is preliminary data.</text>
</comment>
<dbReference type="EMBL" id="JAHLQT010025476">
    <property type="protein sequence ID" value="KAG7164424.1"/>
    <property type="molecule type" value="Genomic_DNA"/>
</dbReference>
<reference evidence="1" key="1">
    <citation type="journal article" date="2021" name="Sci. Adv.">
        <title>The American lobster genome reveals insights on longevity, neural, and immune adaptations.</title>
        <authorList>
            <person name="Polinski J.M."/>
            <person name="Zimin A.V."/>
            <person name="Clark K.F."/>
            <person name="Kohn A.B."/>
            <person name="Sadowski N."/>
            <person name="Timp W."/>
            <person name="Ptitsyn A."/>
            <person name="Khanna P."/>
            <person name="Romanova D.Y."/>
            <person name="Williams P."/>
            <person name="Greenwood S.J."/>
            <person name="Moroz L.L."/>
            <person name="Walt D.R."/>
            <person name="Bodnar A.G."/>
        </authorList>
    </citation>
    <scope>NUCLEOTIDE SEQUENCE</scope>
    <source>
        <strain evidence="1">GMGI-L3</strain>
    </source>
</reference>
<accession>A0A8J5K3V3</accession>
<gene>
    <name evidence="1" type="ORF">Hamer_G003626</name>
</gene>
<proteinExistence type="predicted"/>
<evidence type="ECO:0000313" key="2">
    <source>
        <dbReference type="Proteomes" id="UP000747542"/>
    </source>
</evidence>
<keyword evidence="2" id="KW-1185">Reference proteome</keyword>
<sequence length="137" mass="15742">MTVLFSDDEWVVWGSQTLRLQILLTSLILTMSSSVDDFLMLTATEENKEKEDDFVLEVNEIMLKQMDEFFKSAVEHAQHAVDMDHSLERSHYFSHGLQPTCAPYKQLYSQNNMLQNTPLLPSSSGLCQPLQFHTPCQ</sequence>
<evidence type="ECO:0000313" key="1">
    <source>
        <dbReference type="EMBL" id="KAG7164424.1"/>
    </source>
</evidence>
<dbReference type="AlphaFoldDB" id="A0A8J5K3V3"/>